<dbReference type="Pfam" id="PF13692">
    <property type="entry name" value="Glyco_trans_1_4"/>
    <property type="match status" value="1"/>
</dbReference>
<name>C6E9M7_GEOSM</name>
<evidence type="ECO:0000313" key="1">
    <source>
        <dbReference type="EMBL" id="ACT20127.1"/>
    </source>
</evidence>
<keyword evidence="1" id="KW-0808">Transferase</keyword>
<dbReference type="AlphaFoldDB" id="C6E9M7"/>
<gene>
    <name evidence="1" type="ordered locus">GM21_4112</name>
</gene>
<sequence>MPRAIIVFSHLRWSFVYQRPQQLLTRMAGRRRVIFFEEPLYDAGRAPFLECSTPEPGVLVCRPHTPSQKSGFHDEQLHWLAPLLEELVAQEELSRYIVWFYTPMALPLARVLRPSLVVYDCMDELTGFLEAPKELVQREKALLAVADLVFTGGPSLYQAKKSHHPEVHCFPSSVDASHFALACDPECEHATQKALPKPRLGYFGVLDERLDLQLLHTLALSHPDWQIVMVGPVLKISPELLPREPNIHYFGQQEYAALPGYLAGWDVCLIPFALNDATRFISPTKTLEYMAAEKPVVSTPITDVAVPYGDIVFIGDGIGNFIAACKKALALSPNRYREMVGAMRQVLAGTSWDATVQGMNQLIDRAVRRKRARPVRSETVASENV</sequence>
<proteinExistence type="predicted"/>
<dbReference type="eggNOG" id="COG0438">
    <property type="taxonomic scope" value="Bacteria"/>
</dbReference>
<dbReference type="KEGG" id="gem:GM21_4112"/>
<dbReference type="CAZy" id="GT4">
    <property type="family name" value="Glycosyltransferase Family 4"/>
</dbReference>
<protein>
    <submittedName>
        <fullName evidence="1">Glycosyl transferase group 1</fullName>
    </submittedName>
</protein>
<dbReference type="EMBL" id="CP001661">
    <property type="protein sequence ID" value="ACT20127.1"/>
    <property type="molecule type" value="Genomic_DNA"/>
</dbReference>
<reference evidence="1" key="1">
    <citation type="submission" date="2009-07" db="EMBL/GenBank/DDBJ databases">
        <title>Complete sequence of Geobacter sp. M21.</title>
        <authorList>
            <consortium name="US DOE Joint Genome Institute"/>
            <person name="Lucas S."/>
            <person name="Copeland A."/>
            <person name="Lapidus A."/>
            <person name="Glavina del Rio T."/>
            <person name="Dalin E."/>
            <person name="Tice H."/>
            <person name="Bruce D."/>
            <person name="Goodwin L."/>
            <person name="Pitluck S."/>
            <person name="Saunders E."/>
            <person name="Brettin T."/>
            <person name="Detter J.C."/>
            <person name="Han C."/>
            <person name="Larimer F."/>
            <person name="Land M."/>
            <person name="Hauser L."/>
            <person name="Kyrpides N."/>
            <person name="Ovchinnikova G."/>
            <person name="Lovley D."/>
        </authorList>
    </citation>
    <scope>NUCLEOTIDE SEQUENCE [LARGE SCALE GENOMIC DNA]</scope>
    <source>
        <strain evidence="1">M21</strain>
    </source>
</reference>
<dbReference type="SUPFAM" id="SSF53756">
    <property type="entry name" value="UDP-Glycosyltransferase/glycogen phosphorylase"/>
    <property type="match status" value="1"/>
</dbReference>
<dbReference type="HOGENOM" id="CLU_041132_2_0_7"/>
<accession>C6E9M7</accession>
<organism evidence="1">
    <name type="scientific">Geobacter sp. (strain M21)</name>
    <dbReference type="NCBI Taxonomy" id="443144"/>
    <lineage>
        <taxon>Bacteria</taxon>
        <taxon>Pseudomonadati</taxon>
        <taxon>Thermodesulfobacteriota</taxon>
        <taxon>Desulfuromonadia</taxon>
        <taxon>Geobacterales</taxon>
        <taxon>Geobacteraceae</taxon>
        <taxon>Geobacter</taxon>
    </lineage>
</organism>
<dbReference type="STRING" id="443144.GM21_4112"/>
<dbReference type="Gene3D" id="3.40.50.2000">
    <property type="entry name" value="Glycogen Phosphorylase B"/>
    <property type="match status" value="1"/>
</dbReference>
<dbReference type="OrthoDB" id="9816564at2"/>
<dbReference type="GO" id="GO:0016740">
    <property type="term" value="F:transferase activity"/>
    <property type="evidence" value="ECO:0007669"/>
    <property type="project" value="UniProtKB-KW"/>
</dbReference>